<evidence type="ECO:0000256" key="1">
    <source>
        <dbReference type="ARBA" id="ARBA00022714"/>
    </source>
</evidence>
<keyword evidence="2" id="KW-0479">Metal-binding</keyword>
<organism evidence="7 8">
    <name type="scientific">Arachnia propionica</name>
    <dbReference type="NCBI Taxonomy" id="1750"/>
    <lineage>
        <taxon>Bacteria</taxon>
        <taxon>Bacillati</taxon>
        <taxon>Actinomycetota</taxon>
        <taxon>Actinomycetes</taxon>
        <taxon>Propionibacteriales</taxon>
        <taxon>Propionibacteriaceae</taxon>
        <taxon>Arachnia</taxon>
    </lineage>
</organism>
<feature type="domain" description="Rieske" evidence="5">
    <location>
        <begin position="48"/>
        <end position="138"/>
    </location>
</feature>
<dbReference type="EMBL" id="LR134406">
    <property type="protein sequence ID" value="VEH71335.1"/>
    <property type="molecule type" value="Genomic_DNA"/>
</dbReference>
<dbReference type="SUPFAM" id="SSF50022">
    <property type="entry name" value="ISP domain"/>
    <property type="match status" value="1"/>
</dbReference>
<evidence type="ECO:0000259" key="5">
    <source>
        <dbReference type="PROSITE" id="PS51296"/>
    </source>
</evidence>
<dbReference type="GO" id="GO:0004497">
    <property type="term" value="F:monooxygenase activity"/>
    <property type="evidence" value="ECO:0007669"/>
    <property type="project" value="UniProtKB-ARBA"/>
</dbReference>
<evidence type="ECO:0000313" key="8">
    <source>
        <dbReference type="Proteomes" id="UP000273044"/>
    </source>
</evidence>
<evidence type="ECO:0000256" key="3">
    <source>
        <dbReference type="ARBA" id="ARBA00023004"/>
    </source>
</evidence>
<keyword evidence="4" id="KW-0411">Iron-sulfur</keyword>
<evidence type="ECO:0000313" key="7">
    <source>
        <dbReference type="EMBL" id="VEH71335.1"/>
    </source>
</evidence>
<dbReference type="InterPro" id="IPR036922">
    <property type="entry name" value="Rieske_2Fe-2S_sf"/>
</dbReference>
<dbReference type="GO" id="GO:0051537">
    <property type="term" value="F:2 iron, 2 sulfur cluster binding"/>
    <property type="evidence" value="ECO:0007669"/>
    <property type="project" value="UniProtKB-KW"/>
</dbReference>
<dbReference type="Gene3D" id="2.102.10.10">
    <property type="entry name" value="Rieske [2Fe-2S] iron-sulphur domain"/>
    <property type="match status" value="1"/>
</dbReference>
<keyword evidence="8" id="KW-1185">Reference proteome</keyword>
<dbReference type="RefSeq" id="WP_051015068.1">
    <property type="nucleotide sequence ID" value="NZ_CAUVFX010000033.1"/>
</dbReference>
<proteinExistence type="predicted"/>
<dbReference type="CDD" id="cd03467">
    <property type="entry name" value="Rieske"/>
    <property type="match status" value="1"/>
</dbReference>
<dbReference type="Proteomes" id="UP000677180">
    <property type="component" value="Chromosome"/>
</dbReference>
<keyword evidence="1" id="KW-0001">2Fe-2S</keyword>
<dbReference type="PROSITE" id="PS51296">
    <property type="entry name" value="RIESKE"/>
    <property type="match status" value="1"/>
</dbReference>
<reference evidence="6" key="2">
    <citation type="submission" date="2021-03" db="EMBL/GenBank/DDBJ databases">
        <title>Human Oral Microbial Genomes.</title>
        <authorList>
            <person name="Johnston C.D."/>
            <person name="Chen T."/>
            <person name="Dewhirst F.E."/>
        </authorList>
    </citation>
    <scope>NUCLEOTIDE SEQUENCE</scope>
    <source>
        <strain evidence="6">F0714</strain>
    </source>
</reference>
<dbReference type="GO" id="GO:0046872">
    <property type="term" value="F:metal ion binding"/>
    <property type="evidence" value="ECO:0007669"/>
    <property type="project" value="UniProtKB-KW"/>
</dbReference>
<dbReference type="EMBL" id="CP072385">
    <property type="protein sequence ID" value="QUC11532.1"/>
    <property type="molecule type" value="Genomic_DNA"/>
</dbReference>
<dbReference type="AlphaFoldDB" id="A0A3S4Y096"/>
<dbReference type="GO" id="GO:0016705">
    <property type="term" value="F:oxidoreductase activity, acting on paired donors, with incorporation or reduction of molecular oxygen"/>
    <property type="evidence" value="ECO:0007669"/>
    <property type="project" value="UniProtKB-ARBA"/>
</dbReference>
<dbReference type="Proteomes" id="UP000273044">
    <property type="component" value="Chromosome"/>
</dbReference>
<dbReference type="InterPro" id="IPR017941">
    <property type="entry name" value="Rieske_2Fe-2S"/>
</dbReference>
<accession>A0A3S4Y096</accession>
<dbReference type="GeneID" id="64408075"/>
<sequence>MYRDGEASPHACTRRTLIHTSLGLGAGATLAVVGLPGCSVERSGDGGPQRVQKSDVPVGGGALAGWYVVTQPTAGTFHAYYAACPHAGVKVNRIEGQEIICDSHGARFSTDNGAVLKGPTKKSLTPAPFTTDGDVLVISMPKETE</sequence>
<keyword evidence="3" id="KW-0408">Iron</keyword>
<evidence type="ECO:0000256" key="4">
    <source>
        <dbReference type="ARBA" id="ARBA00023014"/>
    </source>
</evidence>
<protein>
    <submittedName>
        <fullName evidence="6">Rieske (2Fe-2S) protein</fullName>
    </submittedName>
    <submittedName>
        <fullName evidence="7">Rieske [2Fe-2S] domain</fullName>
    </submittedName>
</protein>
<evidence type="ECO:0000256" key="2">
    <source>
        <dbReference type="ARBA" id="ARBA00022723"/>
    </source>
</evidence>
<name>A0A3S4Y096_9ACTN</name>
<gene>
    <name evidence="6" type="ORF">J5A53_02180</name>
    <name evidence="7" type="ORF">NCTC12967_02654</name>
</gene>
<evidence type="ECO:0000313" key="6">
    <source>
        <dbReference type="EMBL" id="QUC11532.1"/>
    </source>
</evidence>
<dbReference type="Pfam" id="PF00355">
    <property type="entry name" value="Rieske"/>
    <property type="match status" value="1"/>
</dbReference>
<reference evidence="7 8" key="1">
    <citation type="submission" date="2018-12" db="EMBL/GenBank/DDBJ databases">
        <authorList>
            <consortium name="Pathogen Informatics"/>
        </authorList>
    </citation>
    <scope>NUCLEOTIDE SEQUENCE [LARGE SCALE GENOMIC DNA]</scope>
    <source>
        <strain evidence="7 8">NCTC12967</strain>
    </source>
</reference>